<dbReference type="PANTHER" id="PTHR11668:SF300">
    <property type="entry name" value="SERINE_THREONINE-PROTEIN PHOSPHATASE"/>
    <property type="match status" value="1"/>
</dbReference>
<feature type="region of interest" description="Disordered" evidence="9">
    <location>
        <begin position="44"/>
        <end position="65"/>
    </location>
</feature>
<dbReference type="SUPFAM" id="SSF56300">
    <property type="entry name" value="Metallo-dependent phosphatases"/>
    <property type="match status" value="1"/>
</dbReference>
<name>A0A0M3J219_ANISI</name>
<dbReference type="EMBL" id="UYRR01001552">
    <property type="protein sequence ID" value="VDK18777.1"/>
    <property type="molecule type" value="Genomic_DNA"/>
</dbReference>
<evidence type="ECO:0000313" key="13">
    <source>
        <dbReference type="WBParaSite" id="ASIM_0000157401-mRNA-1"/>
    </source>
</evidence>
<dbReference type="PROSITE" id="PS00125">
    <property type="entry name" value="SER_THR_PHOSPHATASE"/>
    <property type="match status" value="1"/>
</dbReference>
<dbReference type="OrthoDB" id="5791836at2759"/>
<dbReference type="WBParaSite" id="ASIM_0000157401-mRNA-1">
    <property type="protein sequence ID" value="ASIM_0000157401-mRNA-1"/>
    <property type="gene ID" value="ASIM_0000157401"/>
</dbReference>
<dbReference type="Gene3D" id="3.60.21.10">
    <property type="match status" value="1"/>
</dbReference>
<keyword evidence="3 8" id="KW-0378">Hydrolase</keyword>
<comment type="catalytic activity">
    <reaction evidence="6">
        <text>O-phospho-L-seryl-[protein] + H2O = L-seryl-[protein] + phosphate</text>
        <dbReference type="Rhea" id="RHEA:20629"/>
        <dbReference type="Rhea" id="RHEA-COMP:9863"/>
        <dbReference type="Rhea" id="RHEA-COMP:11604"/>
        <dbReference type="ChEBI" id="CHEBI:15377"/>
        <dbReference type="ChEBI" id="CHEBI:29999"/>
        <dbReference type="ChEBI" id="CHEBI:43474"/>
        <dbReference type="ChEBI" id="CHEBI:83421"/>
        <dbReference type="EC" id="3.1.3.16"/>
    </reaction>
</comment>
<dbReference type="SMART" id="SM00156">
    <property type="entry name" value="PP2Ac"/>
    <property type="match status" value="1"/>
</dbReference>
<evidence type="ECO:0000256" key="8">
    <source>
        <dbReference type="RuleBase" id="RU004273"/>
    </source>
</evidence>
<evidence type="ECO:0000313" key="11">
    <source>
        <dbReference type="EMBL" id="VDK18777.1"/>
    </source>
</evidence>
<comment type="cofactor">
    <cofactor evidence="1">
        <name>Mn(2+)</name>
        <dbReference type="ChEBI" id="CHEBI:29035"/>
    </cofactor>
</comment>
<evidence type="ECO:0000256" key="4">
    <source>
        <dbReference type="ARBA" id="ARBA00022912"/>
    </source>
</evidence>
<evidence type="ECO:0000256" key="2">
    <source>
        <dbReference type="ARBA" id="ARBA00022723"/>
    </source>
</evidence>
<evidence type="ECO:0000256" key="9">
    <source>
        <dbReference type="SAM" id="MobiDB-lite"/>
    </source>
</evidence>
<keyword evidence="5" id="KW-0464">Manganese</keyword>
<comment type="similarity">
    <text evidence="8">Belongs to the PPP phosphatase family.</text>
</comment>
<feature type="region of interest" description="Disordered" evidence="9">
    <location>
        <begin position="291"/>
        <end position="311"/>
    </location>
</feature>
<keyword evidence="2" id="KW-0479">Metal-binding</keyword>
<protein>
    <recommendedName>
        <fullName evidence="8">Serine/threonine-protein phosphatase</fullName>
        <ecNumber evidence="8">3.1.3.16</ecNumber>
    </recommendedName>
</protein>
<proteinExistence type="inferred from homology"/>
<dbReference type="EC" id="3.1.3.16" evidence="8"/>
<dbReference type="GO" id="GO:0005634">
    <property type="term" value="C:nucleus"/>
    <property type="evidence" value="ECO:0007669"/>
    <property type="project" value="TreeGrafter"/>
</dbReference>
<gene>
    <name evidence="11" type="ORF">ASIM_LOCUS1452</name>
</gene>
<dbReference type="CDD" id="cd00144">
    <property type="entry name" value="MPP_PPP_family"/>
    <property type="match status" value="1"/>
</dbReference>
<keyword evidence="4" id="KW-0904">Protein phosphatase</keyword>
<organism evidence="13">
    <name type="scientific">Anisakis simplex</name>
    <name type="common">Herring worm</name>
    <dbReference type="NCBI Taxonomy" id="6269"/>
    <lineage>
        <taxon>Eukaryota</taxon>
        <taxon>Metazoa</taxon>
        <taxon>Ecdysozoa</taxon>
        <taxon>Nematoda</taxon>
        <taxon>Chromadorea</taxon>
        <taxon>Rhabditida</taxon>
        <taxon>Spirurina</taxon>
        <taxon>Ascaridomorpha</taxon>
        <taxon>Ascaridoidea</taxon>
        <taxon>Anisakidae</taxon>
        <taxon>Anisakis</taxon>
        <taxon>Anisakis simplex complex</taxon>
    </lineage>
</organism>
<dbReference type="Proteomes" id="UP000267096">
    <property type="component" value="Unassembled WGS sequence"/>
</dbReference>
<dbReference type="AlphaFoldDB" id="A0A0M3J219"/>
<accession>A0A0M3J219</accession>
<keyword evidence="12" id="KW-1185">Reference proteome</keyword>
<evidence type="ECO:0000313" key="12">
    <source>
        <dbReference type="Proteomes" id="UP000267096"/>
    </source>
</evidence>
<feature type="domain" description="Serine/threonine specific protein phosphatases" evidence="10">
    <location>
        <begin position="188"/>
        <end position="193"/>
    </location>
</feature>
<dbReference type="GO" id="GO:0005737">
    <property type="term" value="C:cytoplasm"/>
    <property type="evidence" value="ECO:0007669"/>
    <property type="project" value="TreeGrafter"/>
</dbReference>
<sequence>MVFLKERPDVNDENIQNIIGAEQFVSVHFVLSLFITDLHHAHPPVRSTGEEGGSNPSSSLTGFQDAETPLSSATAPLHSPFSTARESKCWILMIILKVWLVQICHQAAQMLMHDEMLVRVHDPRGMVIVGDIHGSFVDLLRALCDGGWPSERTIIFLGDYVDRGKYSVSVVLLLLLVKVRFPSKTYLLRGNHETIEVNLNYGLPEMLIAIYGDKQGASLFYTLNCVFDCLPIAAIVSDQLFCCHGGISEYLDYDRSCIAGIERPTSWLNDSTDIWDILLITDTLWADPCSESDSKISRNRKRNEQISNGRASHRSKQFVKLDEAYIPSDRGVSYWFSKAVLMKQLRKLKCRVLVRAHCPYEEGFKKHFDGLCYTLHSTYGLWNAGAQDDSEQKYGTGETDRSSDKEIAIDNDNDYGSDNVENENYEAAIMLLEFNQKTSLLKGEARFYRAGDESGVRQRIEKIIQKMTSAYV</sequence>
<evidence type="ECO:0000259" key="10">
    <source>
        <dbReference type="PROSITE" id="PS00125"/>
    </source>
</evidence>
<dbReference type="GO" id="GO:0004722">
    <property type="term" value="F:protein serine/threonine phosphatase activity"/>
    <property type="evidence" value="ECO:0007669"/>
    <property type="project" value="UniProtKB-EC"/>
</dbReference>
<evidence type="ECO:0000256" key="6">
    <source>
        <dbReference type="ARBA" id="ARBA00047761"/>
    </source>
</evidence>
<dbReference type="InterPro" id="IPR006186">
    <property type="entry name" value="Ser/Thr-sp_prot-phosphatase"/>
</dbReference>
<comment type="catalytic activity">
    <reaction evidence="7 8">
        <text>O-phospho-L-threonyl-[protein] + H2O = L-threonyl-[protein] + phosphate</text>
        <dbReference type="Rhea" id="RHEA:47004"/>
        <dbReference type="Rhea" id="RHEA-COMP:11060"/>
        <dbReference type="Rhea" id="RHEA-COMP:11605"/>
        <dbReference type="ChEBI" id="CHEBI:15377"/>
        <dbReference type="ChEBI" id="CHEBI:30013"/>
        <dbReference type="ChEBI" id="CHEBI:43474"/>
        <dbReference type="ChEBI" id="CHEBI:61977"/>
        <dbReference type="EC" id="3.1.3.16"/>
    </reaction>
</comment>
<reference evidence="11 12" key="2">
    <citation type="submission" date="2018-11" db="EMBL/GenBank/DDBJ databases">
        <authorList>
            <consortium name="Pathogen Informatics"/>
        </authorList>
    </citation>
    <scope>NUCLEOTIDE SEQUENCE [LARGE SCALE GENOMIC DNA]</scope>
</reference>
<dbReference type="InterPro" id="IPR004843">
    <property type="entry name" value="Calcineurin-like_PHP"/>
</dbReference>
<dbReference type="PRINTS" id="PR00114">
    <property type="entry name" value="STPHPHTASE"/>
</dbReference>
<dbReference type="PANTHER" id="PTHR11668">
    <property type="entry name" value="SERINE/THREONINE PROTEIN PHOSPHATASE"/>
    <property type="match status" value="1"/>
</dbReference>
<dbReference type="GO" id="GO:0046872">
    <property type="term" value="F:metal ion binding"/>
    <property type="evidence" value="ECO:0007669"/>
    <property type="project" value="UniProtKB-KW"/>
</dbReference>
<evidence type="ECO:0000256" key="7">
    <source>
        <dbReference type="ARBA" id="ARBA00048336"/>
    </source>
</evidence>
<evidence type="ECO:0000256" key="3">
    <source>
        <dbReference type="ARBA" id="ARBA00022801"/>
    </source>
</evidence>
<evidence type="ECO:0000256" key="5">
    <source>
        <dbReference type="ARBA" id="ARBA00023211"/>
    </source>
</evidence>
<evidence type="ECO:0000256" key="1">
    <source>
        <dbReference type="ARBA" id="ARBA00001936"/>
    </source>
</evidence>
<reference evidence="13" key="1">
    <citation type="submission" date="2017-02" db="UniProtKB">
        <authorList>
            <consortium name="WormBaseParasite"/>
        </authorList>
    </citation>
    <scope>IDENTIFICATION</scope>
</reference>
<dbReference type="InterPro" id="IPR050341">
    <property type="entry name" value="PP1_catalytic_subunit"/>
</dbReference>
<dbReference type="InterPro" id="IPR029052">
    <property type="entry name" value="Metallo-depent_PP-like"/>
</dbReference>
<dbReference type="Pfam" id="PF00149">
    <property type="entry name" value="Metallophos"/>
    <property type="match status" value="1"/>
</dbReference>